<dbReference type="AlphaFoldDB" id="A0A1M5QC17"/>
<evidence type="ECO:0000313" key="2">
    <source>
        <dbReference type="EMBL" id="SHH11309.1"/>
    </source>
</evidence>
<keyword evidence="1" id="KW-0472">Membrane</keyword>
<dbReference type="InterPro" id="IPR008875">
    <property type="entry name" value="TraX"/>
</dbReference>
<keyword evidence="1" id="KW-0812">Transmembrane</keyword>
<accession>A0A1M5QC17</accession>
<organism evidence="2 3">
    <name type="scientific">Anaerosphaera aminiphila DSM 21120</name>
    <dbReference type="NCBI Taxonomy" id="1120995"/>
    <lineage>
        <taxon>Bacteria</taxon>
        <taxon>Bacillati</taxon>
        <taxon>Bacillota</taxon>
        <taxon>Tissierellia</taxon>
        <taxon>Tissierellales</taxon>
        <taxon>Peptoniphilaceae</taxon>
        <taxon>Anaerosphaera</taxon>
    </lineage>
</organism>
<feature type="transmembrane region" description="Helical" evidence="1">
    <location>
        <begin position="59"/>
        <end position="81"/>
    </location>
</feature>
<evidence type="ECO:0000256" key="1">
    <source>
        <dbReference type="SAM" id="Phobius"/>
    </source>
</evidence>
<dbReference type="STRING" id="1120995.SAMN02745245_00584"/>
<feature type="transmembrane region" description="Helical" evidence="1">
    <location>
        <begin position="158"/>
        <end position="175"/>
    </location>
</feature>
<protein>
    <submittedName>
        <fullName evidence="2">TraX protein</fullName>
    </submittedName>
</protein>
<feature type="transmembrane region" description="Helical" evidence="1">
    <location>
        <begin position="217"/>
        <end position="237"/>
    </location>
</feature>
<gene>
    <name evidence="2" type="ORF">SAMN02745245_00584</name>
</gene>
<evidence type="ECO:0000313" key="3">
    <source>
        <dbReference type="Proteomes" id="UP000184032"/>
    </source>
</evidence>
<sequence length="238" mass="27705">MTATSLKFLMMFLMVLDHIDYFIPIEFASLFHLISRPVAAVFAYFIVEGFIHTKSVRAYAFRLYFFGFAMSMGSFFINEYIIIKPEYFVNNSILLTFALGLTGLYTLNKLYYEKNKKLLAIILLLLIYSASLLFEGGITIFPFMIICYIYKNNSRKRNLIFVLITFLFSPGLFQGNSLREILINFGLHSDLLFFIAGLPFIRLYNGKRGLNNNFTKYIFYIFYPAHLWIIGIIASRVL</sequence>
<name>A0A1M5QC17_9FIRM</name>
<keyword evidence="3" id="KW-1185">Reference proteome</keyword>
<dbReference type="RefSeq" id="WP_073183586.1">
    <property type="nucleotide sequence ID" value="NZ_FQXI01000002.1"/>
</dbReference>
<dbReference type="OrthoDB" id="9781069at2"/>
<reference evidence="2 3" key="1">
    <citation type="submission" date="2016-11" db="EMBL/GenBank/DDBJ databases">
        <authorList>
            <person name="Jaros S."/>
            <person name="Januszkiewicz K."/>
            <person name="Wedrychowicz H."/>
        </authorList>
    </citation>
    <scope>NUCLEOTIDE SEQUENCE [LARGE SCALE GENOMIC DNA]</scope>
    <source>
        <strain evidence="2 3">DSM 21120</strain>
    </source>
</reference>
<keyword evidence="1" id="KW-1133">Transmembrane helix</keyword>
<feature type="transmembrane region" description="Helical" evidence="1">
    <location>
        <begin position="119"/>
        <end position="146"/>
    </location>
</feature>
<dbReference type="Pfam" id="PF05857">
    <property type="entry name" value="TraX"/>
    <property type="match status" value="1"/>
</dbReference>
<dbReference type="Proteomes" id="UP000184032">
    <property type="component" value="Unassembled WGS sequence"/>
</dbReference>
<feature type="transmembrane region" description="Helical" evidence="1">
    <location>
        <begin position="21"/>
        <end position="47"/>
    </location>
</feature>
<feature type="transmembrane region" description="Helical" evidence="1">
    <location>
        <begin position="181"/>
        <end position="205"/>
    </location>
</feature>
<proteinExistence type="predicted"/>
<dbReference type="EMBL" id="FQXI01000002">
    <property type="protein sequence ID" value="SHH11309.1"/>
    <property type="molecule type" value="Genomic_DNA"/>
</dbReference>
<feature type="transmembrane region" description="Helical" evidence="1">
    <location>
        <begin position="88"/>
        <end position="107"/>
    </location>
</feature>